<organism evidence="2 3">
    <name type="scientific">Plantactinospora sonchi</name>
    <dbReference type="NCBI Taxonomy" id="1544735"/>
    <lineage>
        <taxon>Bacteria</taxon>
        <taxon>Bacillati</taxon>
        <taxon>Actinomycetota</taxon>
        <taxon>Actinomycetes</taxon>
        <taxon>Micromonosporales</taxon>
        <taxon>Micromonosporaceae</taxon>
        <taxon>Plantactinospora</taxon>
    </lineage>
</organism>
<dbReference type="SUPFAM" id="SSF53822">
    <property type="entry name" value="Periplasmic binding protein-like I"/>
    <property type="match status" value="1"/>
</dbReference>
<protein>
    <recommendedName>
        <fullName evidence="4">ABC transporter substrate-binding protein</fullName>
    </recommendedName>
</protein>
<dbReference type="RefSeq" id="WP_331215391.1">
    <property type="nucleotide sequence ID" value="NZ_JAZGQK010000013.1"/>
</dbReference>
<feature type="compositionally biased region" description="Basic and acidic residues" evidence="1">
    <location>
        <begin position="84"/>
        <end position="112"/>
    </location>
</feature>
<sequence>MRGLADQKQSTSGRERLPSGGSEFLGMLAGLLRRPRRGERKLPLIWLVRAEGAPDLVSLLRRILGRGQRRRIPHAVLDAPAADRAARHEETRAARHDEPRPARQDDGTRPARDDDETGAADSSPLDDNPPPGDRPAAGTDLAVALRTVYRQLSLEAFGGERLRFRHYPLADWLLHQAPGEELDAGDRRRTLVRRLRDRRGRHLADETTGGGPEDAVATVYQFAFWLVRRAIPSIVFRVAISGRVPLLGQHYRWFMRQQYLAPRQSVTFLGFAERLTAGWRDGEQPDQVHKLLVHAFLEDLRQAYRRRFWRPGSWRRTAYPILLVDGVTPGDAGHALVRLVNDVRNETGRNDPLLVLVAATAPPPELPEPYPLVDAEEAYDEWADVLPETRRLRRAGAWLIVLALGDPSNGSEPRGGTHNFTPPRPPWWSRRFLPAAVCLLLLAGAATWVDSRWSVDCHPAAPLGAAVSVEVVGGECVGYSDSARHVFNRDPGQERLRAVQQRIFAQNAAAEQVWERSDRRRPFLTLVYLGTLTGNRTRTDEESYVSEREELEGMATAQYALLQESAGADGAALLRVVVANGGHQMRHAGRAVAMLAELARDDPTVLGVVGLVDSRTSTALALRELNRIGLPAIAPTLSADDMDANSDLYLQISAPNRDQVAMIDEYARQVLRVDEARVYYTTGENSSLTEDLYVSTMLTGLRQRFGDRLGRVEEWRTGQRLTEECGYPGLLLFTGRWSEFDGFLRALKECGADPPRHLVANDSANRYMANPGLRASAPGNLPVTYVSKAGLASCASLRAARERRDDVRGSFLTWIQADDLLEPPRCRDGDDTPVGERVSLAYDAATMMIRAVEGLAARLRHADPRQRWNPRAVNPLGVHTEVLRQNAAQGFPGVAGPIQFATDSGEPVAKRISLLRVTRVPDVATAPVEVFHCGVGATSPDQRCRPV</sequence>
<gene>
    <name evidence="2" type="ORF">V1633_17415</name>
</gene>
<dbReference type="Gene3D" id="3.40.50.2300">
    <property type="match status" value="1"/>
</dbReference>
<dbReference type="EMBL" id="JAZGQK010000013">
    <property type="protein sequence ID" value="MEE6260270.1"/>
    <property type="molecule type" value="Genomic_DNA"/>
</dbReference>
<evidence type="ECO:0000313" key="3">
    <source>
        <dbReference type="Proteomes" id="UP001332243"/>
    </source>
</evidence>
<evidence type="ECO:0000313" key="2">
    <source>
        <dbReference type="EMBL" id="MEE6260270.1"/>
    </source>
</evidence>
<dbReference type="InterPro" id="IPR028082">
    <property type="entry name" value="Peripla_BP_I"/>
</dbReference>
<evidence type="ECO:0008006" key="4">
    <source>
        <dbReference type="Google" id="ProtNLM"/>
    </source>
</evidence>
<feature type="region of interest" description="Disordered" evidence="1">
    <location>
        <begin position="1"/>
        <end position="22"/>
    </location>
</feature>
<proteinExistence type="predicted"/>
<feature type="region of interest" description="Disordered" evidence="1">
    <location>
        <begin position="75"/>
        <end position="138"/>
    </location>
</feature>
<evidence type="ECO:0000256" key="1">
    <source>
        <dbReference type="SAM" id="MobiDB-lite"/>
    </source>
</evidence>
<name>A0ABU7RV06_9ACTN</name>
<keyword evidence="3" id="KW-1185">Reference proteome</keyword>
<dbReference type="Proteomes" id="UP001332243">
    <property type="component" value="Unassembled WGS sequence"/>
</dbReference>
<comment type="caution">
    <text evidence="2">The sequence shown here is derived from an EMBL/GenBank/DDBJ whole genome shotgun (WGS) entry which is preliminary data.</text>
</comment>
<reference evidence="2 3" key="1">
    <citation type="submission" date="2024-01" db="EMBL/GenBank/DDBJ databases">
        <title>Genome insights into Plantactinospora sonchi sp. nov.</title>
        <authorList>
            <person name="Wang L."/>
        </authorList>
    </citation>
    <scope>NUCLEOTIDE SEQUENCE [LARGE SCALE GENOMIC DNA]</scope>
    <source>
        <strain evidence="2 3">NEAU-QY2</strain>
    </source>
</reference>
<accession>A0ABU7RV06</accession>